<name>A0A4C1WN74_EUMVA</name>
<sequence>MHATQGLAQNGQSVWDSAWRVRYSAANRKLIDMFRKTSGEHEVARMLRAAAARLRTSPSTRAARRASRRPAIAAAPHARR</sequence>
<evidence type="ECO:0000256" key="1">
    <source>
        <dbReference type="SAM" id="MobiDB-lite"/>
    </source>
</evidence>
<evidence type="ECO:0000313" key="3">
    <source>
        <dbReference type="Proteomes" id="UP000299102"/>
    </source>
</evidence>
<feature type="region of interest" description="Disordered" evidence="1">
    <location>
        <begin position="54"/>
        <end position="80"/>
    </location>
</feature>
<comment type="caution">
    <text evidence="2">The sequence shown here is derived from an EMBL/GenBank/DDBJ whole genome shotgun (WGS) entry which is preliminary data.</text>
</comment>
<dbReference type="Proteomes" id="UP000299102">
    <property type="component" value="Unassembled WGS sequence"/>
</dbReference>
<organism evidence="2 3">
    <name type="scientific">Eumeta variegata</name>
    <name type="common">Bagworm moth</name>
    <name type="synonym">Eumeta japonica</name>
    <dbReference type="NCBI Taxonomy" id="151549"/>
    <lineage>
        <taxon>Eukaryota</taxon>
        <taxon>Metazoa</taxon>
        <taxon>Ecdysozoa</taxon>
        <taxon>Arthropoda</taxon>
        <taxon>Hexapoda</taxon>
        <taxon>Insecta</taxon>
        <taxon>Pterygota</taxon>
        <taxon>Neoptera</taxon>
        <taxon>Endopterygota</taxon>
        <taxon>Lepidoptera</taxon>
        <taxon>Glossata</taxon>
        <taxon>Ditrysia</taxon>
        <taxon>Tineoidea</taxon>
        <taxon>Psychidae</taxon>
        <taxon>Oiketicinae</taxon>
        <taxon>Eumeta</taxon>
    </lineage>
</organism>
<proteinExistence type="predicted"/>
<feature type="compositionally biased region" description="Low complexity" evidence="1">
    <location>
        <begin position="69"/>
        <end position="80"/>
    </location>
</feature>
<protein>
    <submittedName>
        <fullName evidence="2">Uncharacterized protein</fullName>
    </submittedName>
</protein>
<accession>A0A4C1WN74</accession>
<keyword evidence="3" id="KW-1185">Reference proteome</keyword>
<reference evidence="2 3" key="1">
    <citation type="journal article" date="2019" name="Commun. Biol.">
        <title>The bagworm genome reveals a unique fibroin gene that provides high tensile strength.</title>
        <authorList>
            <person name="Kono N."/>
            <person name="Nakamura H."/>
            <person name="Ohtoshi R."/>
            <person name="Tomita M."/>
            <person name="Numata K."/>
            <person name="Arakawa K."/>
        </authorList>
    </citation>
    <scope>NUCLEOTIDE SEQUENCE [LARGE SCALE GENOMIC DNA]</scope>
</reference>
<dbReference type="AlphaFoldDB" id="A0A4C1WN74"/>
<evidence type="ECO:0000313" key="2">
    <source>
        <dbReference type="EMBL" id="GBP52310.1"/>
    </source>
</evidence>
<gene>
    <name evidence="2" type="ORF">EVAR_38456_1</name>
</gene>
<dbReference type="EMBL" id="BGZK01000600">
    <property type="protein sequence ID" value="GBP52310.1"/>
    <property type="molecule type" value="Genomic_DNA"/>
</dbReference>